<dbReference type="STRING" id="215243.A0A0D2CY41"/>
<reference evidence="2 3" key="1">
    <citation type="submission" date="2015-01" db="EMBL/GenBank/DDBJ databases">
        <title>The Genome Sequence of Exophiala oligosperma CBS72588.</title>
        <authorList>
            <consortium name="The Broad Institute Genomics Platform"/>
            <person name="Cuomo C."/>
            <person name="de Hoog S."/>
            <person name="Gorbushina A."/>
            <person name="Stielow B."/>
            <person name="Teixiera M."/>
            <person name="Abouelleil A."/>
            <person name="Chapman S.B."/>
            <person name="Priest M."/>
            <person name="Young S.K."/>
            <person name="Wortman J."/>
            <person name="Nusbaum C."/>
            <person name="Birren B."/>
        </authorList>
    </citation>
    <scope>NUCLEOTIDE SEQUENCE [LARGE SCALE GENOMIC DNA]</scope>
    <source>
        <strain evidence="2 3">CBS 72588</strain>
    </source>
</reference>
<dbReference type="PANTHER" id="PTHR37535">
    <property type="entry name" value="FLUG DOMAIN PROTEIN"/>
    <property type="match status" value="1"/>
</dbReference>
<dbReference type="Proteomes" id="UP000053342">
    <property type="component" value="Unassembled WGS sequence"/>
</dbReference>
<feature type="region of interest" description="Disordered" evidence="1">
    <location>
        <begin position="614"/>
        <end position="635"/>
    </location>
</feature>
<dbReference type="RefSeq" id="XP_016256194.1">
    <property type="nucleotide sequence ID" value="XM_016413426.1"/>
</dbReference>
<sequence length="1028" mass="116580">MLTESIPEHIPYELVGQPFYYNVVLFVMARVLSAGALRHYKTWADICSIRKPRGRAHLPLDYEDHCLNMPIFPRCYADGSVDECLTSTSLADHALSDAGYRTGFRESLTFHASRREALFKVDNYGYSINERMRFGAHRNQGTYAAAYQSTISTVDGQATFFELDRQNQRLHELFRGYSLRRNYNHWPTLPEYRRQQLEEFGPAATDQKAVPAVDERGCDMKMRQSLYDQKRQTRDRALRIHQTCPPAEFMISDDFPYESDFVYTRKLMPERDRLAENLFKEGSLRDRVGRTIMDDLVRLLQTKKSQTYCRGLNSSLDVCDICHQQRIGRFNPSTWWSHVYRCRKAAAKKIGQFQEFCFPCSRWFCSLASWKHHAAEHLQPSEELGPLPLKCNIAQFRHTLLRPGFCPECLGDKDAAPDARFRQYTNASEWKMHVRHHMSLRERGRWACSHPRCTDLAAKATWEELFEHLADIHQIPFTVAEREQVKRDESTHEEGQKKQIYRYVSKRKSTTRPKGDDGFIHRSSASMKQQLKGQPTRESTHELKTPRNGGPPLEATEVRRLEVHDSHEEDPLGASVADHDDNSPPPQTTRHSEIVPEDTHALHDCSKAGLNCRDDVSSRGSCHKMPPRAEGDDTKLQTLDAVVVPLQSAQAEGKKRQISDSSSAFASKKAKSLKLSETAGSQRQVNITVEIPPLPADWWTKEEQEHRSPSIAKEHISTRRTQKKAVMPLPEKPPSKKRGKVQSSGKPRRRPRGRPRRIRDPPQPRQQSPVDDHCLSQIRSRQKARKAASVSLSDQPDQDESVSSKDQVTRKWDASDEHDPSGFALGCVSSSVQPRSSSSTYVGLRRKVSATGPTVSPRVLSILDSPDPLVEHCWERSIPLLAECSATSPLNEAEFQHNSRRIPREQLWRMNARDDCLFSQISPGFSSAVSFTNFPIPSTGAGETAGVESFPEFPFPSVGDANDFGQYLCSPSPPYVSFSKAVHNAPDGRTSIDTEQDPCSNIAEMSLTEDGKARLWGVCDGEGELQTK</sequence>
<feature type="compositionally biased region" description="Basic residues" evidence="1">
    <location>
        <begin position="735"/>
        <end position="757"/>
    </location>
</feature>
<evidence type="ECO:0000256" key="1">
    <source>
        <dbReference type="SAM" id="MobiDB-lite"/>
    </source>
</evidence>
<evidence type="ECO:0000313" key="3">
    <source>
        <dbReference type="Proteomes" id="UP000053342"/>
    </source>
</evidence>
<name>A0A0D2CY41_9EURO</name>
<feature type="compositionally biased region" description="Basic and acidic residues" evidence="1">
    <location>
        <begin position="807"/>
        <end position="820"/>
    </location>
</feature>
<dbReference type="InterPro" id="IPR021842">
    <property type="entry name" value="DUF3435"/>
</dbReference>
<accession>A0A0D2CY41</accession>
<evidence type="ECO:0000313" key="2">
    <source>
        <dbReference type="EMBL" id="KIW35978.1"/>
    </source>
</evidence>
<dbReference type="VEuPathDB" id="FungiDB:PV06_11714"/>
<feature type="compositionally biased region" description="Basic and acidic residues" evidence="1">
    <location>
        <begin position="484"/>
        <end position="497"/>
    </location>
</feature>
<dbReference type="PANTHER" id="PTHR37535:SF3">
    <property type="entry name" value="FLUG DOMAIN-CONTAINING PROTEIN"/>
    <property type="match status" value="1"/>
</dbReference>
<keyword evidence="3" id="KW-1185">Reference proteome</keyword>
<dbReference type="EMBL" id="KN847385">
    <property type="protein sequence ID" value="KIW35978.1"/>
    <property type="molecule type" value="Genomic_DNA"/>
</dbReference>
<organism evidence="2 3">
    <name type="scientific">Exophiala oligosperma</name>
    <dbReference type="NCBI Taxonomy" id="215243"/>
    <lineage>
        <taxon>Eukaryota</taxon>
        <taxon>Fungi</taxon>
        <taxon>Dikarya</taxon>
        <taxon>Ascomycota</taxon>
        <taxon>Pezizomycotina</taxon>
        <taxon>Eurotiomycetes</taxon>
        <taxon>Chaetothyriomycetidae</taxon>
        <taxon>Chaetothyriales</taxon>
        <taxon>Herpotrichiellaceae</taxon>
        <taxon>Exophiala</taxon>
    </lineage>
</organism>
<dbReference type="AlphaFoldDB" id="A0A0D2CY41"/>
<dbReference type="Pfam" id="PF11917">
    <property type="entry name" value="DUF3435"/>
    <property type="match status" value="1"/>
</dbReference>
<dbReference type="OrthoDB" id="5400577at2759"/>
<feature type="region of interest" description="Disordered" evidence="1">
    <location>
        <begin position="484"/>
        <end position="598"/>
    </location>
</feature>
<feature type="region of interest" description="Disordered" evidence="1">
    <location>
        <begin position="701"/>
        <end position="842"/>
    </location>
</feature>
<protein>
    <submittedName>
        <fullName evidence="2">Uncharacterized protein</fullName>
    </submittedName>
</protein>
<feature type="compositionally biased region" description="Basic and acidic residues" evidence="1">
    <location>
        <begin position="556"/>
        <end position="570"/>
    </location>
</feature>
<dbReference type="HOGENOM" id="CLU_299355_0_0_1"/>
<feature type="compositionally biased region" description="Polar residues" evidence="1">
    <location>
        <begin position="523"/>
        <end position="537"/>
    </location>
</feature>
<feature type="compositionally biased region" description="Basic and acidic residues" evidence="1">
    <location>
        <begin position="701"/>
        <end position="717"/>
    </location>
</feature>
<gene>
    <name evidence="2" type="ORF">PV06_11714</name>
</gene>
<proteinExistence type="predicted"/>
<feature type="compositionally biased region" description="Low complexity" evidence="1">
    <location>
        <begin position="829"/>
        <end position="839"/>
    </location>
</feature>
<dbReference type="GeneID" id="27363788"/>